<keyword evidence="2" id="KW-0067">ATP-binding</keyword>
<proteinExistence type="predicted"/>
<dbReference type="InterPro" id="IPR002789">
    <property type="entry name" value="HerA_central"/>
</dbReference>
<dbReference type="InterPro" id="IPR027417">
    <property type="entry name" value="P-loop_NTPase"/>
</dbReference>
<dbReference type="GO" id="GO:0005524">
    <property type="term" value="F:ATP binding"/>
    <property type="evidence" value="ECO:0007669"/>
    <property type="project" value="UniProtKB-KW"/>
</dbReference>
<comment type="caution">
    <text evidence="2">The sequence shown here is derived from an EMBL/GenBank/DDBJ whole genome shotgun (WGS) entry which is preliminary data.</text>
</comment>
<dbReference type="Gene3D" id="3.40.50.300">
    <property type="entry name" value="P-loop containing nucleotide triphosphate hydrolases"/>
    <property type="match status" value="2"/>
</dbReference>
<evidence type="ECO:0000313" key="2">
    <source>
        <dbReference type="EMBL" id="HGU41977.1"/>
    </source>
</evidence>
<dbReference type="InterPro" id="IPR003593">
    <property type="entry name" value="AAA+_ATPase"/>
</dbReference>
<dbReference type="EMBL" id="DSZT01000112">
    <property type="protein sequence ID" value="HGU41977.1"/>
    <property type="molecule type" value="Genomic_DNA"/>
</dbReference>
<name>A0A7C4RYS4_FERPE</name>
<dbReference type="PANTHER" id="PTHR42957:SF1">
    <property type="entry name" value="HELICASE MJ1565-RELATED"/>
    <property type="match status" value="1"/>
</dbReference>
<protein>
    <submittedName>
        <fullName evidence="2">ATP-binding protein</fullName>
    </submittedName>
</protein>
<feature type="domain" description="AAA+ ATPase" evidence="1">
    <location>
        <begin position="180"/>
        <end position="505"/>
    </location>
</feature>
<keyword evidence="2" id="KW-0547">Nucleotide-binding</keyword>
<dbReference type="AlphaFoldDB" id="A0A7C4RYS4"/>
<organism evidence="2">
    <name type="scientific">Fervidobacterium pennivorans</name>
    <dbReference type="NCBI Taxonomy" id="93466"/>
    <lineage>
        <taxon>Bacteria</taxon>
        <taxon>Thermotogati</taxon>
        <taxon>Thermotogota</taxon>
        <taxon>Thermotogae</taxon>
        <taxon>Thermotogales</taxon>
        <taxon>Fervidobacteriaceae</taxon>
        <taxon>Fervidobacterium</taxon>
    </lineage>
</organism>
<gene>
    <name evidence="2" type="ORF">ENT72_03510</name>
</gene>
<evidence type="ECO:0000259" key="1">
    <source>
        <dbReference type="SMART" id="SM00382"/>
    </source>
</evidence>
<dbReference type="SMART" id="SM00382">
    <property type="entry name" value="AAA"/>
    <property type="match status" value="1"/>
</dbReference>
<accession>A0A7C4RYS4</accession>
<dbReference type="InterPro" id="IPR008571">
    <property type="entry name" value="HerA-like"/>
</dbReference>
<dbReference type="PANTHER" id="PTHR42957">
    <property type="entry name" value="HELICASE MJ1565-RELATED"/>
    <property type="match status" value="1"/>
</dbReference>
<dbReference type="Pfam" id="PF01935">
    <property type="entry name" value="DUF87"/>
    <property type="match status" value="1"/>
</dbReference>
<dbReference type="SUPFAM" id="SSF52540">
    <property type="entry name" value="P-loop containing nucleoside triphosphate hydrolases"/>
    <property type="match status" value="1"/>
</dbReference>
<sequence length="584" mass="66786">MNEQRTNIEQLISTSERIGTIGSPSSTSELSLDILGTAVSKKLVGELALFKFSQDSKPHYALGQITEIQLRNIWLEDPTMRSLARQRGQVNPVSGQQDTHLDQMTISAVFSDESNRFEPSILGTVPATGTPIYLATDQILDKLLERYRDEIFYLGHVYGSTPKLPLWFKHFGTGPHGAGEAYHIGIFGKTGSGKSVLAKMILLAYARYPEMAIFVIDPQGEFSKDINEQIPMEGFPLDLRNILNRLNKNVVSISVRNLVLDRWDLFEHILAQSEFFERLAIHTMDKRKLAAEVLREDLERRQIRLSDLHTQRAFQTAWSILQEERVLKQIYSGAEYRNRLLDMINQTDPNHHYQTYWLPVCKLFQSDRENAVTVDVLLKKAFTQQQTKPVIVVNVSREEARDLYWNDIIQALVIKRLLDGINLQAELNYQRNRSLNTLVIIDEAHRFAPREKPEQEELRQVGETLVRASKETRKYGLGWMFISQTLSSLHRDIITQLRIFFFGFGLALGTEFTSLKEIVGGDPNALKLYQSFRDPHSAFDIASRQYAFMTIGPVSPLSFAGTPLFFTAFNTPEQFLRENRLLSG</sequence>
<reference evidence="2" key="1">
    <citation type="journal article" date="2020" name="mSystems">
        <title>Genome- and Community-Level Interaction Insights into Carbon Utilization and Element Cycling Functions of Hydrothermarchaeota in Hydrothermal Sediment.</title>
        <authorList>
            <person name="Zhou Z."/>
            <person name="Liu Y."/>
            <person name="Xu W."/>
            <person name="Pan J."/>
            <person name="Luo Z.H."/>
            <person name="Li M."/>
        </authorList>
    </citation>
    <scope>NUCLEOTIDE SEQUENCE [LARGE SCALE GENOMIC DNA]</scope>
    <source>
        <strain evidence="2">SpSt-604</strain>
    </source>
</reference>